<comment type="caution">
    <text evidence="1">The sequence shown here is derived from an EMBL/GenBank/DDBJ whole genome shotgun (WGS) entry which is preliminary data.</text>
</comment>
<dbReference type="Proteomes" id="UP000179880">
    <property type="component" value="Unassembled WGS sequence"/>
</dbReference>
<organism evidence="1 2">
    <name type="scientific">Candidatus Nomurabacteria bacterium RIFCSPHIGHO2_02_FULL_42_24</name>
    <dbReference type="NCBI Taxonomy" id="1801757"/>
    <lineage>
        <taxon>Bacteria</taxon>
        <taxon>Candidatus Nomuraibacteriota</taxon>
    </lineage>
</organism>
<evidence type="ECO:0000313" key="2">
    <source>
        <dbReference type="Proteomes" id="UP000179880"/>
    </source>
</evidence>
<sequence>MKNLNDTWKDRHDLTASAYGLNVIHMLTVQTVAYIEYKKLDTEKQEEVEKLIKKYQWKTSKNGVASVIEAICQLLNPKQEIALLNSVLNNFCFRNSFYGDFGLNHIFAVIFLPILINSVTSQKKYYVSIAGRFDKGFGEKNSLFQILKLHHEVLKWHETKGQTEVNPIFRFGEDFVRNSTLETGHSNSAIEYTLGRYTDVKLNYGRAKS</sequence>
<name>A0A1F6WIM2_9BACT</name>
<dbReference type="AlphaFoldDB" id="A0A1F6WIM2"/>
<protein>
    <submittedName>
        <fullName evidence="1">Uncharacterized protein</fullName>
    </submittedName>
</protein>
<evidence type="ECO:0000313" key="1">
    <source>
        <dbReference type="EMBL" id="OGI81636.1"/>
    </source>
</evidence>
<reference evidence="1 2" key="1">
    <citation type="journal article" date="2016" name="Nat. Commun.">
        <title>Thousands of microbial genomes shed light on interconnected biogeochemical processes in an aquifer system.</title>
        <authorList>
            <person name="Anantharaman K."/>
            <person name="Brown C.T."/>
            <person name="Hug L.A."/>
            <person name="Sharon I."/>
            <person name="Castelle C.J."/>
            <person name="Probst A.J."/>
            <person name="Thomas B.C."/>
            <person name="Singh A."/>
            <person name="Wilkins M.J."/>
            <person name="Karaoz U."/>
            <person name="Brodie E.L."/>
            <person name="Williams K.H."/>
            <person name="Hubbard S.S."/>
            <person name="Banfield J.F."/>
        </authorList>
    </citation>
    <scope>NUCLEOTIDE SEQUENCE [LARGE SCALE GENOMIC DNA]</scope>
</reference>
<dbReference type="EMBL" id="MFUH01000023">
    <property type="protein sequence ID" value="OGI81636.1"/>
    <property type="molecule type" value="Genomic_DNA"/>
</dbReference>
<gene>
    <name evidence="1" type="ORF">A3B93_01630</name>
</gene>
<proteinExistence type="predicted"/>
<accession>A0A1F6WIM2</accession>